<protein>
    <submittedName>
        <fullName evidence="1">Uncharacterized protein</fullName>
    </submittedName>
</protein>
<dbReference type="EMBL" id="FUZT01000005">
    <property type="protein sequence ID" value="SKC70369.1"/>
    <property type="molecule type" value="Genomic_DNA"/>
</dbReference>
<reference evidence="1 2" key="1">
    <citation type="submission" date="2017-02" db="EMBL/GenBank/DDBJ databases">
        <authorList>
            <person name="Peterson S.W."/>
        </authorList>
    </citation>
    <scope>NUCLEOTIDE SEQUENCE [LARGE SCALE GENOMIC DNA]</scope>
    <source>
        <strain evidence="1 2">M1</strain>
    </source>
</reference>
<organism evidence="1 2">
    <name type="scientific">Maledivibacter halophilus</name>
    <dbReference type="NCBI Taxonomy" id="36842"/>
    <lineage>
        <taxon>Bacteria</taxon>
        <taxon>Bacillati</taxon>
        <taxon>Bacillota</taxon>
        <taxon>Clostridia</taxon>
        <taxon>Peptostreptococcales</taxon>
        <taxon>Caminicellaceae</taxon>
        <taxon>Maledivibacter</taxon>
    </lineage>
</organism>
<evidence type="ECO:0000313" key="1">
    <source>
        <dbReference type="EMBL" id="SKC70369.1"/>
    </source>
</evidence>
<evidence type="ECO:0000313" key="2">
    <source>
        <dbReference type="Proteomes" id="UP000190285"/>
    </source>
</evidence>
<name>A0A1T5L411_9FIRM</name>
<proteinExistence type="predicted"/>
<gene>
    <name evidence="1" type="ORF">SAMN02194393_02425</name>
</gene>
<dbReference type="Proteomes" id="UP000190285">
    <property type="component" value="Unassembled WGS sequence"/>
</dbReference>
<dbReference type="AlphaFoldDB" id="A0A1T5L411"/>
<keyword evidence="2" id="KW-1185">Reference proteome</keyword>
<sequence>MGDDMTYELSIKENNNVKSFTIEEDEPELALYEAIDTLQLWKGKKWMQNASERLKKSFSNFENELETKGKTELGYNIILKKKK</sequence>
<accession>A0A1T5L411</accession>